<gene>
    <name evidence="2" type="ORF">CUMW_172140</name>
</gene>
<evidence type="ECO:0000313" key="2">
    <source>
        <dbReference type="EMBL" id="GAY56470.1"/>
    </source>
</evidence>
<feature type="non-terminal residue" evidence="2">
    <location>
        <position position="110"/>
    </location>
</feature>
<organism evidence="2 3">
    <name type="scientific">Citrus unshiu</name>
    <name type="common">Satsuma mandarin</name>
    <name type="synonym">Citrus nobilis var. unshiu</name>
    <dbReference type="NCBI Taxonomy" id="55188"/>
    <lineage>
        <taxon>Eukaryota</taxon>
        <taxon>Viridiplantae</taxon>
        <taxon>Streptophyta</taxon>
        <taxon>Embryophyta</taxon>
        <taxon>Tracheophyta</taxon>
        <taxon>Spermatophyta</taxon>
        <taxon>Magnoliopsida</taxon>
        <taxon>eudicotyledons</taxon>
        <taxon>Gunneridae</taxon>
        <taxon>Pentapetalae</taxon>
        <taxon>rosids</taxon>
        <taxon>malvids</taxon>
        <taxon>Sapindales</taxon>
        <taxon>Rutaceae</taxon>
        <taxon>Aurantioideae</taxon>
        <taxon>Citrus</taxon>
    </lineage>
</organism>
<reference evidence="2 3" key="1">
    <citation type="journal article" date="2017" name="Front. Genet.">
        <title>Draft sequencing of the heterozygous diploid genome of Satsuma (Citrus unshiu Marc.) using a hybrid assembly approach.</title>
        <authorList>
            <person name="Shimizu T."/>
            <person name="Tanizawa Y."/>
            <person name="Mochizuki T."/>
            <person name="Nagasaki H."/>
            <person name="Yoshioka T."/>
            <person name="Toyoda A."/>
            <person name="Fujiyama A."/>
            <person name="Kaminuma E."/>
            <person name="Nakamura Y."/>
        </authorList>
    </citation>
    <scope>NUCLEOTIDE SEQUENCE [LARGE SCALE GENOMIC DNA]</scope>
    <source>
        <strain evidence="3">cv. Miyagawa wase</strain>
    </source>
</reference>
<feature type="region of interest" description="Disordered" evidence="1">
    <location>
        <begin position="77"/>
        <end position="110"/>
    </location>
</feature>
<keyword evidence="3" id="KW-1185">Reference proteome</keyword>
<name>A0A2H5PVR9_CITUN</name>
<protein>
    <submittedName>
        <fullName evidence="2">Uncharacterized protein</fullName>
    </submittedName>
</protein>
<feature type="compositionally biased region" description="Polar residues" evidence="1">
    <location>
        <begin position="77"/>
        <end position="91"/>
    </location>
</feature>
<evidence type="ECO:0000256" key="1">
    <source>
        <dbReference type="SAM" id="MobiDB-lite"/>
    </source>
</evidence>
<comment type="caution">
    <text evidence="2">The sequence shown here is derived from an EMBL/GenBank/DDBJ whole genome shotgun (WGS) entry which is preliminary data.</text>
</comment>
<evidence type="ECO:0000313" key="3">
    <source>
        <dbReference type="Proteomes" id="UP000236630"/>
    </source>
</evidence>
<proteinExistence type="predicted"/>
<feature type="compositionally biased region" description="Polar residues" evidence="1">
    <location>
        <begin position="101"/>
        <end position="110"/>
    </location>
</feature>
<dbReference type="AlphaFoldDB" id="A0A2H5PVR9"/>
<dbReference type="Proteomes" id="UP000236630">
    <property type="component" value="Unassembled WGS sequence"/>
</dbReference>
<sequence>MGNVEEYVDNMMSVQNFCSMYAPGMMPLPEKHAWKWGSCNKLLPPMIDSLKTVSMKGSNETASCTALQCIESNSDSATNNLQSTHLNTVTHSAEEKDSLRMKSTSNDGRI</sequence>
<dbReference type="EMBL" id="BDQV01000138">
    <property type="protein sequence ID" value="GAY56470.1"/>
    <property type="molecule type" value="Genomic_DNA"/>
</dbReference>
<accession>A0A2H5PVR9</accession>